<evidence type="ECO:0000313" key="11">
    <source>
        <dbReference type="RefSeq" id="XP_031382614.1"/>
    </source>
</evidence>
<reference evidence="11 12" key="2">
    <citation type="submission" date="2025-04" db="UniProtKB">
        <authorList>
            <consortium name="RefSeq"/>
        </authorList>
    </citation>
    <scope>IDENTIFICATION</scope>
    <source>
        <tissue evidence="11 12">Leaf</tissue>
    </source>
</reference>
<dbReference type="PROSITE" id="PS50850">
    <property type="entry name" value="MFS"/>
    <property type="match status" value="1"/>
</dbReference>
<proteinExistence type="inferred from homology"/>
<dbReference type="PANTHER" id="PTHR48020">
    <property type="entry name" value="PROTON MYO-INOSITOL COTRANSPORTER"/>
    <property type="match status" value="1"/>
</dbReference>
<dbReference type="OrthoDB" id="1637257at2759"/>
<dbReference type="InterPro" id="IPR005828">
    <property type="entry name" value="MFS_sugar_transport-like"/>
</dbReference>
<dbReference type="InterPro" id="IPR050814">
    <property type="entry name" value="Myo-inositol_Transporter"/>
</dbReference>
<dbReference type="GeneID" id="116196842"/>
<evidence type="ECO:0000256" key="7">
    <source>
        <dbReference type="SAM" id="MobiDB-lite"/>
    </source>
</evidence>
<evidence type="ECO:0000256" key="1">
    <source>
        <dbReference type="ARBA" id="ARBA00004141"/>
    </source>
</evidence>
<feature type="transmembrane region" description="Helical" evidence="8">
    <location>
        <begin position="43"/>
        <end position="66"/>
    </location>
</feature>
<keyword evidence="6 8" id="KW-0472">Membrane</keyword>
<feature type="transmembrane region" description="Helical" evidence="8">
    <location>
        <begin position="133"/>
        <end position="157"/>
    </location>
</feature>
<feature type="transmembrane region" description="Helical" evidence="8">
    <location>
        <begin position="622"/>
        <end position="643"/>
    </location>
</feature>
<organism evidence="10 12">
    <name type="scientific">Punica granatum</name>
    <name type="common">Pomegranate</name>
    <dbReference type="NCBI Taxonomy" id="22663"/>
    <lineage>
        <taxon>Eukaryota</taxon>
        <taxon>Viridiplantae</taxon>
        <taxon>Streptophyta</taxon>
        <taxon>Embryophyta</taxon>
        <taxon>Tracheophyta</taxon>
        <taxon>Spermatophyta</taxon>
        <taxon>Magnoliopsida</taxon>
        <taxon>eudicotyledons</taxon>
        <taxon>Gunneridae</taxon>
        <taxon>Pentapetalae</taxon>
        <taxon>rosids</taxon>
        <taxon>malvids</taxon>
        <taxon>Myrtales</taxon>
        <taxon>Lythraceae</taxon>
        <taxon>Punica</taxon>
    </lineage>
</organism>
<dbReference type="InterPro" id="IPR020846">
    <property type="entry name" value="MFS_dom"/>
</dbReference>
<evidence type="ECO:0000313" key="10">
    <source>
        <dbReference type="Proteomes" id="UP000515151"/>
    </source>
</evidence>
<dbReference type="RefSeq" id="XP_031382615.1">
    <property type="nucleotide sequence ID" value="XM_031526755.1"/>
</dbReference>
<feature type="transmembrane region" description="Helical" evidence="8">
    <location>
        <begin position="655"/>
        <end position="675"/>
    </location>
</feature>
<keyword evidence="5 8" id="KW-1133">Transmembrane helix</keyword>
<comment type="subcellular location">
    <subcellularLocation>
        <location evidence="1">Membrane</location>
        <topology evidence="1">Multi-pass membrane protein</topology>
    </subcellularLocation>
</comment>
<accession>A0A6P8CHF1</accession>
<feature type="transmembrane region" description="Helical" evidence="8">
    <location>
        <begin position="98"/>
        <end position="121"/>
    </location>
</feature>
<evidence type="ECO:0000256" key="8">
    <source>
        <dbReference type="SAM" id="Phobius"/>
    </source>
</evidence>
<dbReference type="Proteomes" id="UP000515151">
    <property type="component" value="Chromosome 2"/>
</dbReference>
<evidence type="ECO:0000256" key="2">
    <source>
        <dbReference type="ARBA" id="ARBA00010992"/>
    </source>
</evidence>
<evidence type="ECO:0000256" key="3">
    <source>
        <dbReference type="ARBA" id="ARBA00022448"/>
    </source>
</evidence>
<sequence length="731" mass="79336">MSKAVIVAVVAAVGNLLQGWDSATIAGAALYMRREFHLQPTPTIEGLIIATSLIGAALITTCSGALADWWGRIPMLILSSIFYLLSGLLMMWSPNIYILLFARLVEGFGVGLALTLVPLYISEMAPPEMRGLLNTLPQFIGSGGMFISYCIVFGMSMMESPNWRLMLGLLSIPSAIYLILIICFLPESPRWLISKGRMTEAKEVLQIMSRRENVSGEMALLVEGLRVGADTSLEKYIIGSTGDFADEPDVSDERDRIKLYGPEQDITWAAWPITAQSTFAFMSQYGSAETSKSGRFVDPLVSLFRNIHERFPEAGSMQSTLFPHLGSMFSVGGNQQRTEEEGDEETLAIEADEPPSDGNVDSDDNLQSPLISRQATSTERGLDAGMQQGFFTQETCDRVWPMGIGGGWHLAWKWAGTEALDGKKVEFKRLYFHQEGPLGTLRGPTLSISRGGGDPPEDVGPAKATALVSRPALSSEELMQLHPIGAAMAHPSEVVLKGLSWKDLTEPGVRHALVVGMGLQLLQQFSGINGVLYYMPQILERAGVGALLLDMGITSSSASLLVSAITTMLMLPSIAIAMRFMDISGRRSLLLGTIPFLIISLVVLVLTNILNMGSTACEAISIITIVLYVCFFVMGFGPTPNILCSEIFPTRVRGLCVALCGLTFWIGNAFVSYTMPLMLKSTGLAGTFGVFAAVCVVSWAFVFTKVPETKGMPLEVIVEFFSFGVKQAEDN</sequence>
<reference evidence="10" key="1">
    <citation type="journal article" date="2020" name="Plant Biotechnol. J.">
        <title>The pomegranate (Punica granatum L.) draft genome dissects genetic divergence between soft- and hard-seeded cultivars.</title>
        <authorList>
            <person name="Luo X."/>
            <person name="Li H."/>
            <person name="Wu Z."/>
            <person name="Yao W."/>
            <person name="Zhao P."/>
            <person name="Cao D."/>
            <person name="Yu H."/>
            <person name="Li K."/>
            <person name="Poudel K."/>
            <person name="Zhao D."/>
            <person name="Zhang F."/>
            <person name="Xia X."/>
            <person name="Chen L."/>
            <person name="Wang Q."/>
            <person name="Jing D."/>
            <person name="Cao S."/>
        </authorList>
    </citation>
    <scope>NUCLEOTIDE SEQUENCE [LARGE SCALE GENOMIC DNA]</scope>
</reference>
<dbReference type="SUPFAM" id="SSF103473">
    <property type="entry name" value="MFS general substrate transporter"/>
    <property type="match status" value="1"/>
</dbReference>
<comment type="similarity">
    <text evidence="2">Belongs to the major facilitator superfamily. Sugar transporter (TC 2.A.1.1) family.</text>
</comment>
<dbReference type="GO" id="GO:0022857">
    <property type="term" value="F:transmembrane transporter activity"/>
    <property type="evidence" value="ECO:0007669"/>
    <property type="project" value="InterPro"/>
</dbReference>
<dbReference type="GO" id="GO:0016020">
    <property type="term" value="C:membrane"/>
    <property type="evidence" value="ECO:0007669"/>
    <property type="project" value="UniProtKB-SubCell"/>
</dbReference>
<dbReference type="PANTHER" id="PTHR48020:SF35">
    <property type="entry name" value="SUGAR TRANSPORTER"/>
    <property type="match status" value="1"/>
</dbReference>
<dbReference type="PROSITE" id="PS00217">
    <property type="entry name" value="SUGAR_TRANSPORT_2"/>
    <property type="match status" value="1"/>
</dbReference>
<name>A0A6P8CHF1_PUNGR</name>
<feature type="transmembrane region" description="Helical" evidence="8">
    <location>
        <begin position="73"/>
        <end position="92"/>
    </location>
</feature>
<feature type="compositionally biased region" description="Acidic residues" evidence="7">
    <location>
        <begin position="340"/>
        <end position="364"/>
    </location>
</feature>
<evidence type="ECO:0000256" key="5">
    <source>
        <dbReference type="ARBA" id="ARBA00022989"/>
    </source>
</evidence>
<dbReference type="FunFam" id="1.20.1250.20:FF:000108">
    <property type="entry name" value="Monosaccharide-sensing protein 2"/>
    <property type="match status" value="1"/>
</dbReference>
<feature type="transmembrane region" description="Helical" evidence="8">
    <location>
        <begin position="555"/>
        <end position="577"/>
    </location>
</feature>
<evidence type="ECO:0000256" key="4">
    <source>
        <dbReference type="ARBA" id="ARBA00022692"/>
    </source>
</evidence>
<evidence type="ECO:0000259" key="9">
    <source>
        <dbReference type="PROSITE" id="PS50850"/>
    </source>
</evidence>
<dbReference type="InterPro" id="IPR036259">
    <property type="entry name" value="MFS_trans_sf"/>
</dbReference>
<feature type="region of interest" description="Disordered" evidence="7">
    <location>
        <begin position="332"/>
        <end position="366"/>
    </location>
</feature>
<dbReference type="AlphaFoldDB" id="A0A6P8CHF1"/>
<protein>
    <submittedName>
        <fullName evidence="11 12">Monosaccharide-sensing protein 2-like isoform X1</fullName>
    </submittedName>
</protein>
<keyword evidence="10" id="KW-1185">Reference proteome</keyword>
<dbReference type="InterPro" id="IPR005829">
    <property type="entry name" value="Sugar_transporter_CS"/>
</dbReference>
<dbReference type="RefSeq" id="XP_031382614.1">
    <property type="nucleotide sequence ID" value="XM_031526754.1"/>
</dbReference>
<dbReference type="InterPro" id="IPR003663">
    <property type="entry name" value="Sugar/inositol_transpt"/>
</dbReference>
<feature type="transmembrane region" description="Helical" evidence="8">
    <location>
        <begin position="163"/>
        <end position="185"/>
    </location>
</feature>
<evidence type="ECO:0000313" key="12">
    <source>
        <dbReference type="RefSeq" id="XP_031382615.1"/>
    </source>
</evidence>
<feature type="transmembrane region" description="Helical" evidence="8">
    <location>
        <begin position="589"/>
        <end position="610"/>
    </location>
</feature>
<evidence type="ECO:0000256" key="6">
    <source>
        <dbReference type="ARBA" id="ARBA00023136"/>
    </source>
</evidence>
<keyword evidence="3" id="KW-0813">Transport</keyword>
<keyword evidence="4 8" id="KW-0812">Transmembrane</keyword>
<dbReference type="Pfam" id="PF00083">
    <property type="entry name" value="Sugar_tr"/>
    <property type="match status" value="2"/>
</dbReference>
<dbReference type="Gene3D" id="1.20.1250.20">
    <property type="entry name" value="MFS general substrate transporter like domains"/>
    <property type="match status" value="2"/>
</dbReference>
<feature type="transmembrane region" description="Helical" evidence="8">
    <location>
        <begin position="681"/>
        <end position="703"/>
    </location>
</feature>
<dbReference type="PRINTS" id="PR00171">
    <property type="entry name" value="SUGRTRNSPORT"/>
</dbReference>
<gene>
    <name evidence="11 12" type="primary">LOC116196842</name>
</gene>
<feature type="domain" description="Major facilitator superfamily (MFS) profile" evidence="9">
    <location>
        <begin position="7"/>
        <end position="710"/>
    </location>
</feature>